<feature type="domain" description="Peptidase C1A papain C-terminal" evidence="5">
    <location>
        <begin position="217"/>
        <end position="457"/>
    </location>
</feature>
<dbReference type="InterPro" id="IPR038765">
    <property type="entry name" value="Papain-like_cys_pep_sf"/>
</dbReference>
<dbReference type="SMART" id="SM00645">
    <property type="entry name" value="Pept_C1"/>
    <property type="match status" value="1"/>
</dbReference>
<dbReference type="OrthoDB" id="10253408at2759"/>
<dbReference type="AlphaFoldDB" id="A0A830H9A6"/>
<dbReference type="GO" id="GO:0008234">
    <property type="term" value="F:cysteine-type peptidase activity"/>
    <property type="evidence" value="ECO:0007669"/>
    <property type="project" value="InterPro"/>
</dbReference>
<dbReference type="PROSITE" id="PS00139">
    <property type="entry name" value="THIOL_PROTEASE_CYS"/>
    <property type="match status" value="1"/>
</dbReference>
<evidence type="ECO:0000259" key="5">
    <source>
        <dbReference type="SMART" id="SM00645"/>
    </source>
</evidence>
<feature type="region of interest" description="Disordered" evidence="3">
    <location>
        <begin position="114"/>
        <end position="141"/>
    </location>
</feature>
<dbReference type="PROSITE" id="PS00639">
    <property type="entry name" value="THIOL_PROTEASE_HIS"/>
    <property type="match status" value="1"/>
</dbReference>
<dbReference type="InterPro" id="IPR000169">
    <property type="entry name" value="Pept_cys_AS"/>
</dbReference>
<evidence type="ECO:0000256" key="3">
    <source>
        <dbReference type="SAM" id="MobiDB-lite"/>
    </source>
</evidence>
<accession>A0A830H9A6</accession>
<dbReference type="InterPro" id="IPR013201">
    <property type="entry name" value="Prot_inhib_I29"/>
</dbReference>
<evidence type="ECO:0000313" key="7">
    <source>
        <dbReference type="Proteomes" id="UP000660262"/>
    </source>
</evidence>
<dbReference type="Proteomes" id="UP000660262">
    <property type="component" value="Unassembled WGS sequence"/>
</dbReference>
<dbReference type="InterPro" id="IPR025661">
    <property type="entry name" value="Pept_asp_AS"/>
</dbReference>
<keyword evidence="7" id="KW-1185">Reference proteome</keyword>
<dbReference type="Gene3D" id="3.90.70.10">
    <property type="entry name" value="Cysteine proteinases"/>
    <property type="match status" value="1"/>
</dbReference>
<dbReference type="CDD" id="cd02248">
    <property type="entry name" value="Peptidase_C1A"/>
    <property type="match status" value="1"/>
</dbReference>
<name>A0A830H9A6_9CHLO</name>
<dbReference type="PROSITE" id="PS00640">
    <property type="entry name" value="THIOL_PROTEASE_ASN"/>
    <property type="match status" value="1"/>
</dbReference>
<dbReference type="SUPFAM" id="SSF54001">
    <property type="entry name" value="Cysteine proteinases"/>
    <property type="match status" value="1"/>
</dbReference>
<protein>
    <recommendedName>
        <fullName evidence="5">Peptidase C1A papain C-terminal domain-containing protein</fullName>
    </recommendedName>
</protein>
<comment type="caution">
    <text evidence="6">The sequence shown here is derived from an EMBL/GenBank/DDBJ whole genome shotgun (WGS) entry which is preliminary data.</text>
</comment>
<feature type="chain" id="PRO_5033020691" description="Peptidase C1A papain C-terminal domain-containing protein" evidence="4">
    <location>
        <begin position="28"/>
        <end position="470"/>
    </location>
</feature>
<dbReference type="PANTHER" id="PTHR12411">
    <property type="entry name" value="CYSTEINE PROTEASE FAMILY C1-RELATED"/>
    <property type="match status" value="1"/>
</dbReference>
<dbReference type="FunFam" id="3.90.70.10:FF:000332">
    <property type="entry name" value="Cathepsin L1"/>
    <property type="match status" value="1"/>
</dbReference>
<feature type="signal peptide" evidence="4">
    <location>
        <begin position="1"/>
        <end position="27"/>
    </location>
</feature>
<dbReference type="PRINTS" id="PR00705">
    <property type="entry name" value="PAPAIN"/>
</dbReference>
<dbReference type="EMBL" id="BNJQ01000003">
    <property type="protein sequence ID" value="GHP02201.1"/>
    <property type="molecule type" value="Genomic_DNA"/>
</dbReference>
<keyword evidence="4" id="KW-0732">Signal</keyword>
<proteinExistence type="inferred from homology"/>
<organism evidence="6 7">
    <name type="scientific">Pycnococcus provasolii</name>
    <dbReference type="NCBI Taxonomy" id="41880"/>
    <lineage>
        <taxon>Eukaryota</taxon>
        <taxon>Viridiplantae</taxon>
        <taxon>Chlorophyta</taxon>
        <taxon>Pseudoscourfieldiophyceae</taxon>
        <taxon>Pseudoscourfieldiales</taxon>
        <taxon>Pycnococcaceae</taxon>
        <taxon>Pycnococcus</taxon>
    </lineage>
</organism>
<gene>
    <name evidence="6" type="ORF">PPROV_000095800</name>
</gene>
<reference evidence="6" key="1">
    <citation type="submission" date="2020-10" db="EMBL/GenBank/DDBJ databases">
        <title>Unveiling of a novel bifunctional photoreceptor, Dualchrome1, isolated from a cosmopolitan green alga.</title>
        <authorList>
            <person name="Suzuki S."/>
            <person name="Kawachi M."/>
        </authorList>
    </citation>
    <scope>NUCLEOTIDE SEQUENCE</scope>
    <source>
        <strain evidence="6">NIES 2893</strain>
    </source>
</reference>
<feature type="compositionally biased region" description="Basic and acidic residues" evidence="3">
    <location>
        <begin position="114"/>
        <end position="127"/>
    </location>
</feature>
<dbReference type="GO" id="GO:0006508">
    <property type="term" value="P:proteolysis"/>
    <property type="evidence" value="ECO:0007669"/>
    <property type="project" value="InterPro"/>
</dbReference>
<evidence type="ECO:0000256" key="2">
    <source>
        <dbReference type="ARBA" id="ARBA00023157"/>
    </source>
</evidence>
<dbReference type="Pfam" id="PF00112">
    <property type="entry name" value="Peptidase_C1"/>
    <property type="match status" value="1"/>
</dbReference>
<evidence type="ECO:0000256" key="4">
    <source>
        <dbReference type="SAM" id="SignalP"/>
    </source>
</evidence>
<dbReference type="InterPro" id="IPR039417">
    <property type="entry name" value="Peptidase_C1A_papain-like"/>
</dbReference>
<dbReference type="InterPro" id="IPR013128">
    <property type="entry name" value="Peptidase_C1A"/>
</dbReference>
<evidence type="ECO:0000256" key="1">
    <source>
        <dbReference type="ARBA" id="ARBA00008455"/>
    </source>
</evidence>
<sequence length="470" mass="51950">MAKMMMSPLIFVVVVVFVLQILSPTHNNYYTTASAATLKWKSSSDEYPPTPADDWASLVEAVLKETSSSSSPSYHGEEEGEGVMMMMQLEDENHPLREVYTRWHKWAHHHCHHNDEKKKKESEHDDGGEQQQPPPPPATRFHTWAKNAMYVIERNKELRNDPTKEYRLGLGYLADLTHEEFLNTRLGVNDDAGRARLAAKVHLPPDGSFEPAPKHFGGTSVDWRKEPRQAVTSVKNQKQCGSCWAFSAVAAVEGVQALATNAFPAVSLSEQELLDCDTKRDMGCGGGIMDNAFAWIESNGGLDTYSDWTYEAKRDYAPPPAGERPNPFKPRKVLCDATRVRRDAATIDGHEDVKPGSEVALMKAVAKQPVSVAIQANHLDFQLYSGGVFSDINCGTQLDHGVLLVGYGTDYDVNGTDYWIVKNSWSDKWGEDGYIRLATGVAPRGMCGIASMASYPLKNTTTVLEAALAA</sequence>
<evidence type="ECO:0000313" key="6">
    <source>
        <dbReference type="EMBL" id="GHP02201.1"/>
    </source>
</evidence>
<dbReference type="Pfam" id="PF08246">
    <property type="entry name" value="Inhibitor_I29"/>
    <property type="match status" value="1"/>
</dbReference>
<comment type="similarity">
    <text evidence="1">Belongs to the peptidase C1 family.</text>
</comment>
<dbReference type="InterPro" id="IPR000668">
    <property type="entry name" value="Peptidase_C1A_C"/>
</dbReference>
<dbReference type="InterPro" id="IPR025660">
    <property type="entry name" value="Pept_his_AS"/>
</dbReference>
<keyword evidence="2" id="KW-1015">Disulfide bond</keyword>